<name>A0A6N6RI32_9FLAO</name>
<dbReference type="RefSeq" id="WP_151667515.1">
    <property type="nucleotide sequence ID" value="NZ_WBVO01000006.1"/>
</dbReference>
<dbReference type="OrthoDB" id="1524859at2"/>
<dbReference type="InterPro" id="IPR007362">
    <property type="entry name" value="DUF429"/>
</dbReference>
<dbReference type="AlphaFoldDB" id="A0A6N6RI32"/>
<evidence type="ECO:0000313" key="1">
    <source>
        <dbReference type="EMBL" id="KAB2810014.1"/>
    </source>
</evidence>
<organism evidence="1 2">
    <name type="scientific">Phaeocystidibacter luteus</name>
    <dbReference type="NCBI Taxonomy" id="911197"/>
    <lineage>
        <taxon>Bacteria</taxon>
        <taxon>Pseudomonadati</taxon>
        <taxon>Bacteroidota</taxon>
        <taxon>Flavobacteriia</taxon>
        <taxon>Flavobacteriales</taxon>
        <taxon>Phaeocystidibacteraceae</taxon>
        <taxon>Phaeocystidibacter</taxon>
    </lineage>
</organism>
<evidence type="ECO:0000313" key="2">
    <source>
        <dbReference type="Proteomes" id="UP000468650"/>
    </source>
</evidence>
<reference evidence="1 2" key="1">
    <citation type="submission" date="2019-09" db="EMBL/GenBank/DDBJ databases">
        <title>Genomes of family Cryomorphaceae.</title>
        <authorList>
            <person name="Bowman J.P."/>
        </authorList>
    </citation>
    <scope>NUCLEOTIDE SEQUENCE [LARGE SCALE GENOMIC DNA]</scope>
    <source>
        <strain evidence="1 2">LMG 25704</strain>
    </source>
</reference>
<comment type="caution">
    <text evidence="1">The sequence shown here is derived from an EMBL/GenBank/DDBJ whole genome shotgun (WGS) entry which is preliminary data.</text>
</comment>
<sequence>MPKSVFIIGWDAACASRDNGLIQLKYNLTNKSIEEFRPILTSSKSSPGMAIRNAIQNHNSEDLPFLLAIDCPLGWPVTFIDAWESPIPSTAQPITCIDKKELKDAFFKRQCERFLIEYYRSSNPSLRIQPLEVTSNLLARTAFDTAYELNLLLEGSHLPFMLWSKPKHESFSQGIIEVYPAATVQSWSNSPTPIGKRNGIISNTITAAESNSRLDHSRIKQLIKLSAELSTYKLPVSRVPHFEDAIICALTAVDFLEDKCVDPSPNNLSLGKDAFYNPSDIKKEGWIWFPKTTLDESSTLKN</sequence>
<proteinExistence type="predicted"/>
<accession>A0A6N6RI32</accession>
<gene>
    <name evidence="1" type="ORF">F8C67_09035</name>
</gene>
<protein>
    <submittedName>
        <fullName evidence="1">DUF429 domain-containing protein</fullName>
    </submittedName>
</protein>
<keyword evidence="2" id="KW-1185">Reference proteome</keyword>
<dbReference type="EMBL" id="WBVO01000006">
    <property type="protein sequence ID" value="KAB2810014.1"/>
    <property type="molecule type" value="Genomic_DNA"/>
</dbReference>
<dbReference type="Pfam" id="PF04250">
    <property type="entry name" value="DUF429"/>
    <property type="match status" value="1"/>
</dbReference>
<dbReference type="Proteomes" id="UP000468650">
    <property type="component" value="Unassembled WGS sequence"/>
</dbReference>